<evidence type="ECO:0000313" key="6">
    <source>
        <dbReference type="EMBL" id="HIX19409.1"/>
    </source>
</evidence>
<evidence type="ECO:0000256" key="4">
    <source>
        <dbReference type="ARBA" id="ARBA00022840"/>
    </source>
</evidence>
<dbReference type="PROSITE" id="PS00211">
    <property type="entry name" value="ABC_TRANSPORTER_1"/>
    <property type="match status" value="1"/>
</dbReference>
<gene>
    <name evidence="6" type="ORF">H9862_02255</name>
</gene>
<dbReference type="FunFam" id="3.40.50.300:FF:000016">
    <property type="entry name" value="Oligopeptide ABC transporter ATP-binding component"/>
    <property type="match status" value="1"/>
</dbReference>
<name>A0A9D1VAR0_9BACT</name>
<dbReference type="Gene3D" id="3.40.50.300">
    <property type="entry name" value="P-loop containing nucleotide triphosphate hydrolases"/>
    <property type="match status" value="1"/>
</dbReference>
<evidence type="ECO:0000313" key="7">
    <source>
        <dbReference type="Proteomes" id="UP000823964"/>
    </source>
</evidence>
<evidence type="ECO:0000256" key="2">
    <source>
        <dbReference type="ARBA" id="ARBA00022448"/>
    </source>
</evidence>
<organism evidence="6 7">
    <name type="scientific">Candidatus Akkermansia intestinigallinarum</name>
    <dbReference type="NCBI Taxonomy" id="2838431"/>
    <lineage>
        <taxon>Bacteria</taxon>
        <taxon>Pseudomonadati</taxon>
        <taxon>Verrucomicrobiota</taxon>
        <taxon>Verrucomicrobiia</taxon>
        <taxon>Verrucomicrobiales</taxon>
        <taxon>Akkermansiaceae</taxon>
        <taxon>Akkermansia</taxon>
    </lineage>
</organism>
<dbReference type="PANTHER" id="PTHR43776">
    <property type="entry name" value="TRANSPORT ATP-BINDING PROTEIN"/>
    <property type="match status" value="1"/>
</dbReference>
<dbReference type="InterPro" id="IPR017871">
    <property type="entry name" value="ABC_transporter-like_CS"/>
</dbReference>
<accession>A0A9D1VAR0</accession>
<dbReference type="AlphaFoldDB" id="A0A9D1VAR0"/>
<dbReference type="Pfam" id="PF00005">
    <property type="entry name" value="ABC_tran"/>
    <property type="match status" value="1"/>
</dbReference>
<dbReference type="GO" id="GO:0005524">
    <property type="term" value="F:ATP binding"/>
    <property type="evidence" value="ECO:0007669"/>
    <property type="project" value="UniProtKB-KW"/>
</dbReference>
<dbReference type="NCBIfam" id="TIGR01727">
    <property type="entry name" value="oligo_HPY"/>
    <property type="match status" value="1"/>
</dbReference>
<keyword evidence="3" id="KW-0547">Nucleotide-binding</keyword>
<comment type="similarity">
    <text evidence="1">Belongs to the ABC transporter superfamily.</text>
</comment>
<keyword evidence="4 6" id="KW-0067">ATP-binding</keyword>
<feature type="domain" description="ABC transporter" evidence="5">
    <location>
        <begin position="5"/>
        <end position="244"/>
    </location>
</feature>
<reference evidence="6" key="2">
    <citation type="submission" date="2021-04" db="EMBL/GenBank/DDBJ databases">
        <authorList>
            <person name="Gilroy R."/>
        </authorList>
    </citation>
    <scope>NUCLEOTIDE SEQUENCE</scope>
    <source>
        <strain evidence="6">14975</strain>
    </source>
</reference>
<dbReference type="EMBL" id="DXFQ01000037">
    <property type="protein sequence ID" value="HIX19409.1"/>
    <property type="molecule type" value="Genomic_DNA"/>
</dbReference>
<evidence type="ECO:0000256" key="1">
    <source>
        <dbReference type="ARBA" id="ARBA00005417"/>
    </source>
</evidence>
<dbReference type="CDD" id="cd03257">
    <property type="entry name" value="ABC_NikE_OppD_transporters"/>
    <property type="match status" value="1"/>
</dbReference>
<dbReference type="PANTHER" id="PTHR43776:SF7">
    <property type="entry name" value="D,D-DIPEPTIDE TRANSPORT ATP-BINDING PROTEIN DDPF-RELATED"/>
    <property type="match status" value="1"/>
</dbReference>
<keyword evidence="2" id="KW-0813">Transport</keyword>
<dbReference type="SUPFAM" id="SSF52540">
    <property type="entry name" value="P-loop containing nucleoside triphosphate hydrolases"/>
    <property type="match status" value="1"/>
</dbReference>
<protein>
    <submittedName>
        <fullName evidence="6">ATP-binding cassette domain-containing protein</fullName>
    </submittedName>
</protein>
<evidence type="ECO:0000259" key="5">
    <source>
        <dbReference type="PROSITE" id="PS50893"/>
    </source>
</evidence>
<dbReference type="Proteomes" id="UP000823964">
    <property type="component" value="Unassembled WGS sequence"/>
</dbReference>
<dbReference type="InterPro" id="IPR003593">
    <property type="entry name" value="AAA+_ATPase"/>
</dbReference>
<dbReference type="InterPro" id="IPR003439">
    <property type="entry name" value="ABC_transporter-like_ATP-bd"/>
</dbReference>
<reference evidence="6" key="1">
    <citation type="journal article" date="2021" name="PeerJ">
        <title>Extensive microbial diversity within the chicken gut microbiome revealed by metagenomics and culture.</title>
        <authorList>
            <person name="Gilroy R."/>
            <person name="Ravi A."/>
            <person name="Getino M."/>
            <person name="Pursley I."/>
            <person name="Horton D.L."/>
            <person name="Alikhan N.F."/>
            <person name="Baker D."/>
            <person name="Gharbi K."/>
            <person name="Hall N."/>
            <person name="Watson M."/>
            <person name="Adriaenssens E.M."/>
            <person name="Foster-Nyarko E."/>
            <person name="Jarju S."/>
            <person name="Secka A."/>
            <person name="Antonio M."/>
            <person name="Oren A."/>
            <person name="Chaudhuri R.R."/>
            <person name="La Ragione R."/>
            <person name="Hildebrand F."/>
            <person name="Pallen M.J."/>
        </authorList>
    </citation>
    <scope>NUCLEOTIDE SEQUENCE</scope>
    <source>
        <strain evidence="6">14975</strain>
    </source>
</reference>
<evidence type="ECO:0000256" key="3">
    <source>
        <dbReference type="ARBA" id="ARBA00022741"/>
    </source>
</evidence>
<dbReference type="InterPro" id="IPR027417">
    <property type="entry name" value="P-loop_NTPase"/>
</dbReference>
<dbReference type="Pfam" id="PF08352">
    <property type="entry name" value="oligo_HPY"/>
    <property type="match status" value="1"/>
</dbReference>
<dbReference type="PROSITE" id="PS50893">
    <property type="entry name" value="ABC_TRANSPORTER_2"/>
    <property type="match status" value="1"/>
</dbReference>
<dbReference type="InterPro" id="IPR050319">
    <property type="entry name" value="ABC_transp_ATP-bind"/>
</dbReference>
<sequence length="327" mass="35911">MHFPVQRGLFSRQGGTLKAVDGVSFSIAAGETLGLVGESGCGKSTIGRCIVRLCEPTGGYIRLMGTDITCRPQWRLGNLRRNVQMVFQDPADSLNPRMDVRHIIAEPLELQGIGTKQERRRRVETLLDLVSLPRSAAEKFPHEFSGGQRQRIGIARALATGPKLLILDEPVSSLDVSVASQVLNLLMMLQRELELAYLFISHDLSVVKHVCDNVAVMYLGKIVEGGPASVVYRNPLHAYTRALISAIPLPDPFRRRHVPVLPGDVPSPIDPPPGSAFGRRINHPYLEATYGMDLTPVELEPGHWVAPDPCAVSLDLLRRVGIDIYAP</sequence>
<comment type="caution">
    <text evidence="6">The sequence shown here is derived from an EMBL/GenBank/DDBJ whole genome shotgun (WGS) entry which is preliminary data.</text>
</comment>
<dbReference type="InterPro" id="IPR013563">
    <property type="entry name" value="Oligopep_ABC_C"/>
</dbReference>
<dbReference type="SMART" id="SM00382">
    <property type="entry name" value="AAA"/>
    <property type="match status" value="1"/>
</dbReference>
<dbReference type="GO" id="GO:0015833">
    <property type="term" value="P:peptide transport"/>
    <property type="evidence" value="ECO:0007669"/>
    <property type="project" value="InterPro"/>
</dbReference>
<dbReference type="GO" id="GO:0016887">
    <property type="term" value="F:ATP hydrolysis activity"/>
    <property type="evidence" value="ECO:0007669"/>
    <property type="project" value="InterPro"/>
</dbReference>
<dbReference type="GO" id="GO:0055085">
    <property type="term" value="P:transmembrane transport"/>
    <property type="evidence" value="ECO:0007669"/>
    <property type="project" value="UniProtKB-ARBA"/>
</dbReference>
<proteinExistence type="inferred from homology"/>